<keyword evidence="1" id="KW-1133">Transmembrane helix</keyword>
<keyword evidence="1" id="KW-0472">Membrane</keyword>
<proteinExistence type="predicted"/>
<reference evidence="2" key="1">
    <citation type="submission" date="2014-11" db="EMBL/GenBank/DDBJ databases">
        <authorList>
            <person name="Amaro Gonzalez C."/>
        </authorList>
    </citation>
    <scope>NUCLEOTIDE SEQUENCE</scope>
</reference>
<accession>A0A0E9PJQ7</accession>
<name>A0A0E9PJQ7_ANGAN</name>
<evidence type="ECO:0000256" key="1">
    <source>
        <dbReference type="SAM" id="Phobius"/>
    </source>
</evidence>
<evidence type="ECO:0000313" key="2">
    <source>
        <dbReference type="EMBL" id="JAH04088.1"/>
    </source>
</evidence>
<keyword evidence="1" id="KW-0812">Transmembrane</keyword>
<protein>
    <submittedName>
        <fullName evidence="2">Uncharacterized protein</fullName>
    </submittedName>
</protein>
<dbReference type="EMBL" id="GBXM01104489">
    <property type="protein sequence ID" value="JAH04088.1"/>
    <property type="molecule type" value="Transcribed_RNA"/>
</dbReference>
<reference evidence="2" key="2">
    <citation type="journal article" date="2015" name="Fish Shellfish Immunol.">
        <title>Early steps in the European eel (Anguilla anguilla)-Vibrio vulnificus interaction in the gills: Role of the RtxA13 toxin.</title>
        <authorList>
            <person name="Callol A."/>
            <person name="Pajuelo D."/>
            <person name="Ebbesson L."/>
            <person name="Teles M."/>
            <person name="MacKenzie S."/>
            <person name="Amaro C."/>
        </authorList>
    </citation>
    <scope>NUCLEOTIDE SEQUENCE</scope>
</reference>
<sequence>MPLKVNLSFFLSLLDLCVCVCVCLILCYSSESIWEAYPIEVLKIKIVRV</sequence>
<feature type="transmembrane region" description="Helical" evidence="1">
    <location>
        <begin position="6"/>
        <end position="28"/>
    </location>
</feature>
<organism evidence="2">
    <name type="scientific">Anguilla anguilla</name>
    <name type="common">European freshwater eel</name>
    <name type="synonym">Muraena anguilla</name>
    <dbReference type="NCBI Taxonomy" id="7936"/>
    <lineage>
        <taxon>Eukaryota</taxon>
        <taxon>Metazoa</taxon>
        <taxon>Chordata</taxon>
        <taxon>Craniata</taxon>
        <taxon>Vertebrata</taxon>
        <taxon>Euteleostomi</taxon>
        <taxon>Actinopterygii</taxon>
        <taxon>Neopterygii</taxon>
        <taxon>Teleostei</taxon>
        <taxon>Anguilliformes</taxon>
        <taxon>Anguillidae</taxon>
        <taxon>Anguilla</taxon>
    </lineage>
</organism>
<dbReference type="AlphaFoldDB" id="A0A0E9PJQ7"/>